<organism evidence="2 3">
    <name type="scientific">Cupriavidus basilensis</name>
    <dbReference type="NCBI Taxonomy" id="68895"/>
    <lineage>
        <taxon>Bacteria</taxon>
        <taxon>Pseudomonadati</taxon>
        <taxon>Pseudomonadota</taxon>
        <taxon>Betaproteobacteria</taxon>
        <taxon>Burkholderiales</taxon>
        <taxon>Burkholderiaceae</taxon>
        <taxon>Cupriavidus</taxon>
    </lineage>
</organism>
<dbReference type="Proteomes" id="UP000397656">
    <property type="component" value="Chromosome 1"/>
</dbReference>
<keyword evidence="2" id="KW-0378">Hydrolase</keyword>
<dbReference type="GeneID" id="98403332"/>
<dbReference type="Pfam" id="PF14279">
    <property type="entry name" value="HNH_5"/>
    <property type="match status" value="1"/>
</dbReference>
<dbReference type="RefSeq" id="WP_150986384.1">
    <property type="nucleotide sequence ID" value="NZ_CP062803.1"/>
</dbReference>
<accession>A0A643FUN9</accession>
<evidence type="ECO:0000313" key="2">
    <source>
        <dbReference type="EMBL" id="QOT76482.1"/>
    </source>
</evidence>
<dbReference type="GO" id="GO:0004519">
    <property type="term" value="F:endonuclease activity"/>
    <property type="evidence" value="ECO:0007669"/>
    <property type="project" value="UniProtKB-KW"/>
</dbReference>
<dbReference type="AlphaFoldDB" id="A0A643FUN9"/>
<proteinExistence type="predicted"/>
<name>A0A643FUN9_9BURK</name>
<dbReference type="EMBL" id="CP062803">
    <property type="protein sequence ID" value="QOT76482.1"/>
    <property type="molecule type" value="Genomic_DNA"/>
</dbReference>
<sequence length="322" mass="36104">MTSLEANIKFYETHYDMLRQWFLRPGDKVVLGDRQNRTCRFCGRKPPEVTFRKVAHAIPEALGNKSIESAYECDDCNEGFGRGIENDLGNWSKPTRTFARIRGKTGVPTLKKGGDGKGWRIEYGAAGFNITSYEDDPLYQIDEANQRITFQLKRDSYTPVAVLKAFMKIGLTLLPDEEVGNFPHLMSWVRSTDHSRRFADQCPIIRTFQPGPMPNDLIAAFVLRRKAHVANYPYMFLVLAYGNEVFQVQLPSEKHDLALNGQPVSILPFPTPGSPDPARYGPSKVRVLDLTGREVVKGEVVPVQVGYELAVHKTGPDAASEA</sequence>
<evidence type="ECO:0000259" key="1">
    <source>
        <dbReference type="Pfam" id="PF14279"/>
    </source>
</evidence>
<keyword evidence="2" id="KW-0255">Endonuclease</keyword>
<dbReference type="InterPro" id="IPR029471">
    <property type="entry name" value="HNH_5"/>
</dbReference>
<keyword evidence="2" id="KW-0540">Nuclease</keyword>
<gene>
    <name evidence="2" type="ORF">F7R26_020620</name>
</gene>
<protein>
    <submittedName>
        <fullName evidence="2">HNH endonuclease</fullName>
    </submittedName>
</protein>
<evidence type="ECO:0000313" key="3">
    <source>
        <dbReference type="Proteomes" id="UP000397656"/>
    </source>
</evidence>
<feature type="domain" description="HNH endonuclease 5" evidence="1">
    <location>
        <begin position="39"/>
        <end position="89"/>
    </location>
</feature>
<reference evidence="2 3" key="1">
    <citation type="submission" date="2020-10" db="EMBL/GenBank/DDBJ databases">
        <title>Complete genome sequence of Cupriavidus basilensis CCUG 49340T.</title>
        <authorList>
            <person name="Salva-Serra F."/>
            <person name="Donoso R.A."/>
            <person name="Cho K.H."/>
            <person name="Yoo J.A."/>
            <person name="Lee K."/>
            <person name="Yoon S.-H."/>
            <person name="Perez-Pantoja D."/>
            <person name="Moore E.R.B."/>
        </authorList>
    </citation>
    <scope>NUCLEOTIDE SEQUENCE [LARGE SCALE GENOMIC DNA]</scope>
    <source>
        <strain evidence="3">CCUG 49340</strain>
    </source>
</reference>